<reference evidence="15" key="1">
    <citation type="submission" date="2023-06" db="EMBL/GenBank/DDBJ databases">
        <title>Genomic analysis of the entomopathogenic nematode Steinernema hermaphroditum.</title>
        <authorList>
            <person name="Schwarz E.M."/>
            <person name="Heppert J.K."/>
            <person name="Baniya A."/>
            <person name="Schwartz H.T."/>
            <person name="Tan C.-H."/>
            <person name="Antoshechkin I."/>
            <person name="Sternberg P.W."/>
            <person name="Goodrich-Blair H."/>
            <person name="Dillman A.R."/>
        </authorList>
    </citation>
    <scope>NUCLEOTIDE SEQUENCE</scope>
    <source>
        <strain evidence="15">PS9179</strain>
        <tissue evidence="15">Whole animal</tissue>
    </source>
</reference>
<dbReference type="GO" id="GO:0001725">
    <property type="term" value="C:stress fiber"/>
    <property type="evidence" value="ECO:0007669"/>
    <property type="project" value="UniProtKB-SubCell"/>
</dbReference>
<keyword evidence="16" id="KW-1185">Reference proteome</keyword>
<keyword evidence="7" id="KW-0597">Phosphoprotein</keyword>
<comment type="caution">
    <text evidence="15">The sequence shown here is derived from an EMBL/GenBank/DDBJ whole genome shotgun (WGS) entry which is preliminary data.</text>
</comment>
<evidence type="ECO:0000256" key="11">
    <source>
        <dbReference type="ARBA" id="ARBA00023212"/>
    </source>
</evidence>
<dbReference type="InterPro" id="IPR008603">
    <property type="entry name" value="DCTN4"/>
</dbReference>
<dbReference type="PANTHER" id="PTHR13034:SF2">
    <property type="entry name" value="DYNACTIN SUBUNIT 4"/>
    <property type="match status" value="1"/>
</dbReference>
<evidence type="ECO:0000256" key="12">
    <source>
        <dbReference type="ARBA" id="ARBA00034776"/>
    </source>
</evidence>
<dbReference type="GO" id="GO:0005813">
    <property type="term" value="C:centrosome"/>
    <property type="evidence" value="ECO:0007669"/>
    <property type="project" value="UniProtKB-SubCell"/>
</dbReference>
<dbReference type="Proteomes" id="UP001175271">
    <property type="component" value="Unassembled WGS sequence"/>
</dbReference>
<dbReference type="AlphaFoldDB" id="A0AA39HJZ9"/>
<evidence type="ECO:0000313" key="15">
    <source>
        <dbReference type="EMBL" id="KAK0407286.1"/>
    </source>
</evidence>
<dbReference type="Pfam" id="PF05502">
    <property type="entry name" value="Dynactin_p62"/>
    <property type="match status" value="2"/>
</dbReference>
<dbReference type="GO" id="GO:0030016">
    <property type="term" value="C:myofibril"/>
    <property type="evidence" value="ECO:0007669"/>
    <property type="project" value="UniProtKB-SubCell"/>
</dbReference>
<evidence type="ECO:0000313" key="16">
    <source>
        <dbReference type="Proteomes" id="UP001175271"/>
    </source>
</evidence>
<evidence type="ECO:0000256" key="8">
    <source>
        <dbReference type="ARBA" id="ARBA00022843"/>
    </source>
</evidence>
<evidence type="ECO:0000256" key="2">
    <source>
        <dbReference type="ARBA" id="ARBA00004529"/>
    </source>
</evidence>
<evidence type="ECO:0000256" key="6">
    <source>
        <dbReference type="ARBA" id="ARBA00022499"/>
    </source>
</evidence>
<keyword evidence="8" id="KW-0832">Ubl conjugation</keyword>
<keyword evidence="10" id="KW-0175">Coiled coil</keyword>
<evidence type="ECO:0000256" key="14">
    <source>
        <dbReference type="ARBA" id="ARBA00093507"/>
    </source>
</evidence>
<proteinExistence type="inferred from homology"/>
<evidence type="ECO:0000256" key="7">
    <source>
        <dbReference type="ARBA" id="ARBA00022553"/>
    </source>
</evidence>
<evidence type="ECO:0000256" key="4">
    <source>
        <dbReference type="ARBA" id="ARBA00004657"/>
    </source>
</evidence>
<dbReference type="PANTHER" id="PTHR13034">
    <property type="entry name" value="DYNACTIN P62 SUBUNIT"/>
    <property type="match status" value="1"/>
</dbReference>
<accession>A0AA39HJZ9</accession>
<comment type="subunit">
    <text evidence="14">Subunit of dynactin, a multiprotein complex part of a tripartite complex with dynein and a adapter, such as BICDL1, BICD2 or HOOK3. The dynactin complex is built around ACTR1A/ACTB filament and consists of an actin-related filament composed of a shoulder domain, a pointed end and a barbed end. Its length is defined by its flexible shoulder domain. The soulder is composed of 2 DCTN1 subunits, 4 DCTN2 and 2 DCTN3. The 4 DCNT2 (via N-terminus) bind the ACTR1A filament and act as molecular rulers to determine the length. The pointed end is important for binding dynein-dynactin cargo adapters. Consists of 4 subunits: ACTR10, DCNT4, DCTN5 and DCTN6. The barbed end is composed of a CAPZA1:CAPZB heterodimers, which binds ACTR1A/ACTB filament and dynactin and stabilizes dynactin. Interacts with ATP7B, but not ATP7A, in a copper-dependent manner. Interacts with ANK2; this interaction is required for localization at costameres. Interacts with N4BP2L1.</text>
</comment>
<dbReference type="GO" id="GO:0005938">
    <property type="term" value="C:cell cortex"/>
    <property type="evidence" value="ECO:0007669"/>
    <property type="project" value="UniProtKB-SubCell"/>
</dbReference>
<organism evidence="15 16">
    <name type="scientific">Steinernema hermaphroditum</name>
    <dbReference type="NCBI Taxonomy" id="289476"/>
    <lineage>
        <taxon>Eukaryota</taxon>
        <taxon>Metazoa</taxon>
        <taxon>Ecdysozoa</taxon>
        <taxon>Nematoda</taxon>
        <taxon>Chromadorea</taxon>
        <taxon>Rhabditida</taxon>
        <taxon>Tylenchina</taxon>
        <taxon>Panagrolaimomorpha</taxon>
        <taxon>Strongyloidoidea</taxon>
        <taxon>Steinernematidae</taxon>
        <taxon>Steinernema</taxon>
    </lineage>
</organism>
<keyword evidence="6" id="KW-1017">Isopeptide bond</keyword>
<evidence type="ECO:0000256" key="9">
    <source>
        <dbReference type="ARBA" id="ARBA00022990"/>
    </source>
</evidence>
<dbReference type="EMBL" id="JAUCMV010000004">
    <property type="protein sequence ID" value="KAK0407286.1"/>
    <property type="molecule type" value="Genomic_DNA"/>
</dbReference>
<evidence type="ECO:0000256" key="1">
    <source>
        <dbReference type="ARBA" id="ARBA00004300"/>
    </source>
</evidence>
<evidence type="ECO:0000256" key="10">
    <source>
        <dbReference type="ARBA" id="ARBA00023054"/>
    </source>
</evidence>
<evidence type="ECO:0000256" key="3">
    <source>
        <dbReference type="ARBA" id="ARBA00004544"/>
    </source>
</evidence>
<comment type="similarity">
    <text evidence="12">Belongs to the dynactin subunit 4 family.</text>
</comment>
<comment type="subcellular location">
    <subcellularLocation>
        <location evidence="3">Cytoplasm</location>
        <location evidence="3">Cell cortex</location>
    </subcellularLocation>
    <subcellularLocation>
        <location evidence="1">Cytoplasm</location>
        <location evidence="1">Cytoskeleton</location>
        <location evidence="1">Microtubule organizing center</location>
        <location evidence="1">Centrosome</location>
    </subcellularLocation>
    <subcellularLocation>
        <location evidence="2">Cytoplasm</location>
        <location evidence="2">Cytoskeleton</location>
        <location evidence="2">Stress fiber</location>
    </subcellularLocation>
    <subcellularLocation>
        <location evidence="4">Cytoplasm</location>
        <location evidence="4">Myofibril</location>
    </subcellularLocation>
</comment>
<evidence type="ECO:0000256" key="5">
    <source>
        <dbReference type="ARBA" id="ARBA00022490"/>
    </source>
</evidence>
<keyword evidence="5" id="KW-0963">Cytoplasm</keyword>
<gene>
    <name evidence="15" type="ORF">QR680_019118</name>
</gene>
<keyword evidence="9" id="KW-0007">Acetylation</keyword>
<dbReference type="GO" id="GO:0005869">
    <property type="term" value="C:dynactin complex"/>
    <property type="evidence" value="ECO:0007669"/>
    <property type="project" value="InterPro"/>
</dbReference>
<protein>
    <recommendedName>
        <fullName evidence="13">Dynactin subunit 4</fullName>
    </recommendedName>
</protein>
<evidence type="ECO:0000256" key="13">
    <source>
        <dbReference type="ARBA" id="ARBA00034864"/>
    </source>
</evidence>
<name>A0AA39HJZ9_9BILA</name>
<keyword evidence="11" id="KW-0206">Cytoskeleton</keyword>
<sequence>MSYLLNTKRVKCKCSCGQLSPLDALYFCRSCVKPKCRWCVVDEVDFIYCPACLENVPLGDAKNRRYECRTCKSCPLCDSSLTTCLEGELYHLRCGTCKWTTRDVGLADQANSAVWPQHTHPCDSVLNNAMEQLRLHSAREKAEKRKLKYANIRRSNRGTLNTNRYKLQEMYEARRKALSEPLKPMVRGMEPTEDVPELDEKVFTSPFCETRTLSQTMNQLFSKDKPLYPNRIKLAGKRAVRCSDCEKLLYKPEYSPSCIKFRIQCLLLDFVPGLLNRVSNLRNTVFDLDQDQEYQLARARIMGIDTKIAPTVEEKP</sequence>